<feature type="binding site" evidence="7">
    <location>
        <position position="109"/>
    </location>
    <ligand>
        <name>GTP</name>
        <dbReference type="ChEBI" id="CHEBI:37565"/>
    </ligand>
</feature>
<evidence type="ECO:0000256" key="6">
    <source>
        <dbReference type="ARBA" id="ARBA00072409"/>
    </source>
</evidence>
<comment type="caution">
    <text evidence="10">The sequence shown here is derived from an EMBL/GenBank/DDBJ whole genome shotgun (WGS) entry which is preliminary data.</text>
</comment>
<protein>
    <recommendedName>
        <fullName evidence="6">ADP-ribosylation factor-like protein 11</fullName>
    </recommendedName>
</protein>
<evidence type="ECO:0000256" key="3">
    <source>
        <dbReference type="ARBA" id="ARBA00023134"/>
    </source>
</evidence>
<evidence type="ECO:0000256" key="2">
    <source>
        <dbReference type="ARBA" id="ARBA00022741"/>
    </source>
</evidence>
<dbReference type="InterPro" id="IPR006689">
    <property type="entry name" value="Small_GTPase_ARF/SAR"/>
</dbReference>
<dbReference type="EMBL" id="JANPWB010000012">
    <property type="protein sequence ID" value="KAJ1114799.1"/>
    <property type="molecule type" value="Genomic_DNA"/>
</dbReference>
<keyword evidence="3 7" id="KW-0342">GTP-binding</keyword>
<dbReference type="NCBIfam" id="TIGR00231">
    <property type="entry name" value="small_GTP"/>
    <property type="match status" value="1"/>
</dbReference>
<dbReference type="GO" id="GO:0005525">
    <property type="term" value="F:GTP binding"/>
    <property type="evidence" value="ECO:0007669"/>
    <property type="project" value="UniProtKB-KW"/>
</dbReference>
<reference evidence="10" key="1">
    <citation type="journal article" date="2022" name="bioRxiv">
        <title>Sequencing and chromosome-scale assembly of the giantPleurodeles waltlgenome.</title>
        <authorList>
            <person name="Brown T."/>
            <person name="Elewa A."/>
            <person name="Iarovenko S."/>
            <person name="Subramanian E."/>
            <person name="Araus A.J."/>
            <person name="Petzold A."/>
            <person name="Susuki M."/>
            <person name="Suzuki K.-i.T."/>
            <person name="Hayashi T."/>
            <person name="Toyoda A."/>
            <person name="Oliveira C."/>
            <person name="Osipova E."/>
            <person name="Leigh N.D."/>
            <person name="Simon A."/>
            <person name="Yun M.H."/>
        </authorList>
    </citation>
    <scope>NUCLEOTIDE SEQUENCE</scope>
    <source>
        <strain evidence="10">20211129_DDA</strain>
        <tissue evidence="10">Liver</tissue>
    </source>
</reference>
<evidence type="ECO:0000256" key="9">
    <source>
        <dbReference type="RuleBase" id="RU003925"/>
    </source>
</evidence>
<evidence type="ECO:0000313" key="10">
    <source>
        <dbReference type="EMBL" id="KAJ1114799.1"/>
    </source>
</evidence>
<name>A0AAV7NJH0_PLEWA</name>
<feature type="binding site" evidence="8">
    <location>
        <position position="69"/>
    </location>
    <ligand>
        <name>Mg(2+)</name>
        <dbReference type="ChEBI" id="CHEBI:18420"/>
    </ligand>
</feature>
<evidence type="ECO:0000256" key="8">
    <source>
        <dbReference type="PIRSR" id="PIRSR606689-2"/>
    </source>
</evidence>
<evidence type="ECO:0000256" key="4">
    <source>
        <dbReference type="ARBA" id="ARBA00023288"/>
    </source>
</evidence>
<dbReference type="AlphaFoldDB" id="A0AAV7NJH0"/>
<dbReference type="GO" id="GO:0046872">
    <property type="term" value="F:metal ion binding"/>
    <property type="evidence" value="ECO:0007669"/>
    <property type="project" value="UniProtKB-KW"/>
</dbReference>
<sequence length="222" mass="24532">MRDCSAASADQFASQFPDALTANLPHDSRPVDRFGGNCGFFSMGAPNSKPQYKRQAKVVMMGLDFAGKSTLLYKLKRNQTVETFPTVGFNVESLETDSHVSLTIWDVGGQDKLRPNWKEYLEDTDALIFVMDSTDEARLEDATSELLNVLNNDFMAGVPFLVLANKQDMPSALPLEDLVAKLKLEDYKDRAWEIKGCSACTGEGVPEALSAVGKLLKQRRLS</sequence>
<accession>A0AAV7NJH0</accession>
<evidence type="ECO:0000313" key="11">
    <source>
        <dbReference type="Proteomes" id="UP001066276"/>
    </source>
</evidence>
<dbReference type="InterPro" id="IPR024156">
    <property type="entry name" value="Small_GTPase_ARF"/>
</dbReference>
<keyword evidence="8" id="KW-0479">Metal-binding</keyword>
<feature type="binding site" evidence="7">
    <location>
        <begin position="165"/>
        <end position="168"/>
    </location>
    <ligand>
        <name>GTP</name>
        <dbReference type="ChEBI" id="CHEBI:37565"/>
    </ligand>
</feature>
<dbReference type="PRINTS" id="PR00328">
    <property type="entry name" value="SAR1GTPBP"/>
</dbReference>
<dbReference type="InterPro" id="IPR005225">
    <property type="entry name" value="Small_GTP-bd"/>
</dbReference>
<dbReference type="InterPro" id="IPR027417">
    <property type="entry name" value="P-loop_NTPase"/>
</dbReference>
<dbReference type="PROSITE" id="PS51419">
    <property type="entry name" value="RAB"/>
    <property type="match status" value="1"/>
</dbReference>
<evidence type="ECO:0000256" key="5">
    <source>
        <dbReference type="ARBA" id="ARBA00054648"/>
    </source>
</evidence>
<evidence type="ECO:0000256" key="7">
    <source>
        <dbReference type="PIRSR" id="PIRSR606689-1"/>
    </source>
</evidence>
<comment type="function">
    <text evidence="5">May play a role in apoptosis. May act as a tumor suppressor.</text>
</comment>
<feature type="binding site" evidence="7">
    <location>
        <begin position="62"/>
        <end position="69"/>
    </location>
    <ligand>
        <name>GTP</name>
        <dbReference type="ChEBI" id="CHEBI:37565"/>
    </ligand>
</feature>
<keyword evidence="11" id="KW-1185">Reference proteome</keyword>
<dbReference type="Pfam" id="PF00025">
    <property type="entry name" value="Arf"/>
    <property type="match status" value="1"/>
</dbReference>
<keyword evidence="8" id="KW-0460">Magnesium</keyword>
<dbReference type="GO" id="GO:0003924">
    <property type="term" value="F:GTPase activity"/>
    <property type="evidence" value="ECO:0007669"/>
    <property type="project" value="InterPro"/>
</dbReference>
<comment type="similarity">
    <text evidence="9">Belongs to the small GTPase superfamily. Arf family.</text>
</comment>
<keyword evidence="1" id="KW-0519">Myristate</keyword>
<feature type="binding site" evidence="8">
    <location>
        <position position="86"/>
    </location>
    <ligand>
        <name>Mg(2+)</name>
        <dbReference type="ChEBI" id="CHEBI:18420"/>
    </ligand>
</feature>
<keyword evidence="2 7" id="KW-0547">Nucleotide-binding</keyword>
<organism evidence="10 11">
    <name type="scientific">Pleurodeles waltl</name>
    <name type="common">Iberian ribbed newt</name>
    <dbReference type="NCBI Taxonomy" id="8319"/>
    <lineage>
        <taxon>Eukaryota</taxon>
        <taxon>Metazoa</taxon>
        <taxon>Chordata</taxon>
        <taxon>Craniata</taxon>
        <taxon>Vertebrata</taxon>
        <taxon>Euteleostomi</taxon>
        <taxon>Amphibia</taxon>
        <taxon>Batrachia</taxon>
        <taxon>Caudata</taxon>
        <taxon>Salamandroidea</taxon>
        <taxon>Salamandridae</taxon>
        <taxon>Pleurodelinae</taxon>
        <taxon>Pleurodeles</taxon>
    </lineage>
</organism>
<proteinExistence type="inferred from homology"/>
<dbReference type="Proteomes" id="UP001066276">
    <property type="component" value="Chromosome 8"/>
</dbReference>
<dbReference type="FunFam" id="3.40.50.300:FF:000898">
    <property type="entry name" value="ADP-ribosylation factor-like protein 11"/>
    <property type="match status" value="1"/>
</dbReference>
<dbReference type="SMART" id="SM00175">
    <property type="entry name" value="RAB"/>
    <property type="match status" value="1"/>
</dbReference>
<dbReference type="SMART" id="SM00177">
    <property type="entry name" value="ARF"/>
    <property type="match status" value="1"/>
</dbReference>
<dbReference type="SUPFAM" id="SSF52540">
    <property type="entry name" value="P-loop containing nucleoside triphosphate hydrolases"/>
    <property type="match status" value="1"/>
</dbReference>
<keyword evidence="4" id="KW-0449">Lipoprotein</keyword>
<dbReference type="PANTHER" id="PTHR11711">
    <property type="entry name" value="ADP RIBOSYLATION FACTOR-RELATED"/>
    <property type="match status" value="1"/>
</dbReference>
<gene>
    <name evidence="10" type="ORF">NDU88_003030</name>
</gene>
<dbReference type="SMART" id="SM00178">
    <property type="entry name" value="SAR"/>
    <property type="match status" value="1"/>
</dbReference>
<evidence type="ECO:0000256" key="1">
    <source>
        <dbReference type="ARBA" id="ARBA00022707"/>
    </source>
</evidence>
<dbReference type="Gene3D" id="3.40.50.300">
    <property type="entry name" value="P-loop containing nucleotide triphosphate hydrolases"/>
    <property type="match status" value="1"/>
</dbReference>
<dbReference type="PROSITE" id="PS51417">
    <property type="entry name" value="ARF"/>
    <property type="match status" value="1"/>
</dbReference>